<dbReference type="AlphaFoldDB" id="A0A919MA67"/>
<evidence type="ECO:0000256" key="1">
    <source>
        <dbReference type="SAM" id="MobiDB-lite"/>
    </source>
</evidence>
<feature type="compositionally biased region" description="Basic and acidic residues" evidence="1">
    <location>
        <begin position="112"/>
        <end position="125"/>
    </location>
</feature>
<evidence type="ECO:0000313" key="2">
    <source>
        <dbReference type="EMBL" id="GID68254.1"/>
    </source>
</evidence>
<accession>A0A919MA67</accession>
<reference evidence="2" key="1">
    <citation type="submission" date="2021-01" db="EMBL/GenBank/DDBJ databases">
        <title>Whole genome shotgun sequence of Actinoplanes cyaneus NBRC 14990.</title>
        <authorList>
            <person name="Komaki H."/>
            <person name="Tamura T."/>
        </authorList>
    </citation>
    <scope>NUCLEOTIDE SEQUENCE</scope>
    <source>
        <strain evidence="2">NBRC 14990</strain>
    </source>
</reference>
<organism evidence="2 3">
    <name type="scientific">Actinoplanes cyaneus</name>
    <dbReference type="NCBI Taxonomy" id="52696"/>
    <lineage>
        <taxon>Bacteria</taxon>
        <taxon>Bacillati</taxon>
        <taxon>Actinomycetota</taxon>
        <taxon>Actinomycetes</taxon>
        <taxon>Micromonosporales</taxon>
        <taxon>Micromonosporaceae</taxon>
        <taxon>Actinoplanes</taxon>
    </lineage>
</organism>
<evidence type="ECO:0000313" key="3">
    <source>
        <dbReference type="Proteomes" id="UP000619479"/>
    </source>
</evidence>
<proteinExistence type="predicted"/>
<keyword evidence="3" id="KW-1185">Reference proteome</keyword>
<gene>
    <name evidence="2" type="ORF">Acy02nite_61350</name>
</gene>
<name>A0A919MA67_9ACTN</name>
<comment type="caution">
    <text evidence="2">The sequence shown here is derived from an EMBL/GenBank/DDBJ whole genome shotgun (WGS) entry which is preliminary data.</text>
</comment>
<dbReference type="Proteomes" id="UP000619479">
    <property type="component" value="Unassembled WGS sequence"/>
</dbReference>
<dbReference type="EMBL" id="BOMH01000045">
    <property type="protein sequence ID" value="GID68254.1"/>
    <property type="molecule type" value="Genomic_DNA"/>
</dbReference>
<protein>
    <submittedName>
        <fullName evidence="2">Uncharacterized protein</fullName>
    </submittedName>
</protein>
<feature type="region of interest" description="Disordered" evidence="1">
    <location>
        <begin position="103"/>
        <end position="125"/>
    </location>
</feature>
<sequence>MRTSRNLAARCYRDHQRRRGLRSAALIDGLGPAALIDGLGPAALIDGLGPAALIDGRGAAAVVDGLRPAGLGGGLGAVTGVSALSGSTHGDRPCGLGVLGAPAPCSARKGPRGSDDLDHSGRRQC</sequence>